<dbReference type="HAMAP" id="MF_00515">
    <property type="entry name" value="MTOX"/>
    <property type="match status" value="1"/>
</dbReference>
<dbReference type="GO" id="GO:0050660">
    <property type="term" value="F:flavin adenine dinucleotide binding"/>
    <property type="evidence" value="ECO:0007669"/>
    <property type="project" value="InterPro"/>
</dbReference>
<dbReference type="EMBL" id="ATDT01000009">
    <property type="protein sequence ID" value="EPF18100.1"/>
    <property type="molecule type" value="Genomic_DNA"/>
</dbReference>
<protein>
    <recommendedName>
        <fullName evidence="4">N-methyl-L-tryptophan oxidase</fullName>
        <shortName evidence="4">MTOX</shortName>
        <ecNumber evidence="4">1.5.3.-</ecNumber>
    </recommendedName>
</protein>
<dbReference type="InterPro" id="IPR023493">
    <property type="entry name" value="Me_Trp_Oxase_MTOX"/>
</dbReference>
<evidence type="ECO:0000256" key="2">
    <source>
        <dbReference type="ARBA" id="ARBA00022827"/>
    </source>
</evidence>
<dbReference type="Pfam" id="PF01266">
    <property type="entry name" value="DAO"/>
    <property type="match status" value="1"/>
</dbReference>
<dbReference type="PATRIC" id="fig|566551.4.peg.1391"/>
<dbReference type="SUPFAM" id="SSF51905">
    <property type="entry name" value="FAD/NAD(P)-binding domain"/>
    <property type="match status" value="1"/>
</dbReference>
<dbReference type="Gene3D" id="3.50.50.60">
    <property type="entry name" value="FAD/NAD(P)-binding domain"/>
    <property type="match status" value="1"/>
</dbReference>
<proteinExistence type="inferred from homology"/>
<dbReference type="SUPFAM" id="SSF54373">
    <property type="entry name" value="FAD-linked reductases, C-terminal domain"/>
    <property type="match status" value="1"/>
</dbReference>
<keyword evidence="3 4" id="KW-0560">Oxidoreductase</keyword>
<dbReference type="EC" id="1.5.3.-" evidence="4"/>
<accession>S3IYR3</accession>
<dbReference type="InterPro" id="IPR006076">
    <property type="entry name" value="FAD-dep_OxRdtase"/>
</dbReference>
<name>S3IYR3_9ENTR</name>
<sequence length="393" mass="42698">MHPHGELITLLQIIFHREKLMNYDLIIVGSGSVGAAAGCYATHSGLKVLMIDSGHPPHDQGSHHGGTRLIRHAYGEGEKYVSMVLRAQKLWDALAETSGEKLFHRTGVINLGPADSAFIRNVAASAEKFSLPLETLDSAAVTARWPEIVVPENYVGLFEPNSGVLKSEIAVETYISLAKQGGCAQLFNCRVTDIHHGEEGVTVVTEEGEYHGSKLLLSAGTWVSKLLPELPVTPVRKIFAWHQADGRYSENNKFPAFTAETPNGDQYYGFPAEDNELKLGKHNGGQNIDSHEQRKPFGALASDGSEVFPFLREFLPGIGCCLHGKACTYDNSPDEDFIIDTLPGHDNTLVITGLSGHGFKFASVLGEIACQFALGQKPAFDLSPFALSRFKTA</sequence>
<comment type="caution">
    <text evidence="6">The sequence shown here is derived from an EMBL/GenBank/DDBJ whole genome shotgun (WGS) entry which is preliminary data.</text>
</comment>
<evidence type="ECO:0000256" key="3">
    <source>
        <dbReference type="ARBA" id="ARBA00023002"/>
    </source>
</evidence>
<feature type="binding site" evidence="4">
    <location>
        <begin position="24"/>
        <end position="54"/>
    </location>
    <ligand>
        <name>FAD</name>
        <dbReference type="ChEBI" id="CHEBI:57692"/>
    </ligand>
</feature>
<dbReference type="GO" id="GO:0050131">
    <property type="term" value="F:N-methyl-L-amino-acid oxidase activity"/>
    <property type="evidence" value="ECO:0007669"/>
    <property type="project" value="InterPro"/>
</dbReference>
<dbReference type="STRING" id="566551.HMPREF0201_01511"/>
<dbReference type="GO" id="GO:0005829">
    <property type="term" value="C:cytosol"/>
    <property type="evidence" value="ECO:0007669"/>
    <property type="project" value="TreeGrafter"/>
</dbReference>
<comment type="similarity">
    <text evidence="4">Belongs to the MSOX/MTOX family. MTOX subfamily.</text>
</comment>
<evidence type="ECO:0000256" key="1">
    <source>
        <dbReference type="ARBA" id="ARBA00022630"/>
    </source>
</evidence>
<comment type="catalytic activity">
    <reaction evidence="4">
        <text>N(alpha)-methyl-L-tryptophan + O2 + H2O = L-tryptophan + formaldehyde + H2O2</text>
        <dbReference type="Rhea" id="RHEA:28006"/>
        <dbReference type="ChEBI" id="CHEBI:15377"/>
        <dbReference type="ChEBI" id="CHEBI:15379"/>
        <dbReference type="ChEBI" id="CHEBI:16240"/>
        <dbReference type="ChEBI" id="CHEBI:16842"/>
        <dbReference type="ChEBI" id="CHEBI:57283"/>
        <dbReference type="ChEBI" id="CHEBI:57912"/>
    </reaction>
</comment>
<dbReference type="HOGENOM" id="CLU_007884_2_1_6"/>
<comment type="function">
    <text evidence="4">Catalyzes the oxidative demethylation of N-methyl-L-tryptophan.</text>
</comment>
<evidence type="ECO:0000313" key="6">
    <source>
        <dbReference type="EMBL" id="EPF18100.1"/>
    </source>
</evidence>
<feature type="modified residue" description="S-8alpha-FAD cysteine" evidence="4">
    <location>
        <position position="327"/>
    </location>
</feature>
<organism evidence="6 7">
    <name type="scientific">Cedecea davisae DSM 4568</name>
    <dbReference type="NCBI Taxonomy" id="566551"/>
    <lineage>
        <taxon>Bacteria</taxon>
        <taxon>Pseudomonadati</taxon>
        <taxon>Pseudomonadota</taxon>
        <taxon>Gammaproteobacteria</taxon>
        <taxon>Enterobacterales</taxon>
        <taxon>Enterobacteriaceae</taxon>
        <taxon>Cedecea</taxon>
    </lineage>
</organism>
<dbReference type="PANTHER" id="PTHR10961">
    <property type="entry name" value="PEROXISOMAL SARCOSINE OXIDASE"/>
    <property type="match status" value="1"/>
</dbReference>
<comment type="cofactor">
    <cofactor evidence="4">
        <name>FAD</name>
        <dbReference type="ChEBI" id="CHEBI:57692"/>
    </cofactor>
    <text evidence="4">Binds 1 FAD per subunit.</text>
</comment>
<evidence type="ECO:0000259" key="5">
    <source>
        <dbReference type="Pfam" id="PF01266"/>
    </source>
</evidence>
<dbReference type="Proteomes" id="UP000014585">
    <property type="component" value="Unassembled WGS sequence"/>
</dbReference>
<dbReference type="InterPro" id="IPR036188">
    <property type="entry name" value="FAD/NAD-bd_sf"/>
</dbReference>
<keyword evidence="1 4" id="KW-0285">Flavoprotein</keyword>
<evidence type="ECO:0000313" key="7">
    <source>
        <dbReference type="Proteomes" id="UP000014585"/>
    </source>
</evidence>
<dbReference type="GO" id="GO:0008115">
    <property type="term" value="F:sarcosine oxidase activity"/>
    <property type="evidence" value="ECO:0007669"/>
    <property type="project" value="TreeGrafter"/>
</dbReference>
<feature type="domain" description="FAD dependent oxidoreductase" evidence="5">
    <location>
        <begin position="24"/>
        <end position="370"/>
    </location>
</feature>
<reference evidence="6 7" key="1">
    <citation type="submission" date="2013-04" db="EMBL/GenBank/DDBJ databases">
        <authorList>
            <person name="Weinstock G."/>
            <person name="Sodergren E."/>
            <person name="Lobos E.A."/>
            <person name="Fulton L."/>
            <person name="Fulton R."/>
            <person name="Courtney L."/>
            <person name="Fronick C."/>
            <person name="O'Laughlin M."/>
            <person name="Godfrey J."/>
            <person name="Wilson R.M."/>
            <person name="Miner T."/>
            <person name="Farmer C."/>
            <person name="Delehaunty K."/>
            <person name="Cordes M."/>
            <person name="Minx P."/>
            <person name="Tomlinson C."/>
            <person name="Chen J."/>
            <person name="Wollam A."/>
            <person name="Pepin K.H."/>
            <person name="Palsikar V.B."/>
            <person name="Zhang X."/>
            <person name="Suruliraj S."/>
            <person name="Perna N.T."/>
            <person name="Plunkett G."/>
            <person name="Warren W."/>
            <person name="Mitreva M."/>
            <person name="Mardis E.R."/>
            <person name="Wilson R.K."/>
        </authorList>
    </citation>
    <scope>NUCLEOTIDE SEQUENCE [LARGE SCALE GENOMIC DNA]</scope>
    <source>
        <strain evidence="6 7">DSM 4568</strain>
    </source>
</reference>
<gene>
    <name evidence="4" type="primary">solA</name>
    <name evidence="6" type="ORF">HMPREF0201_01511</name>
</gene>
<dbReference type="PANTHER" id="PTHR10961:SF7">
    <property type="entry name" value="FAD DEPENDENT OXIDOREDUCTASE DOMAIN-CONTAINING PROTEIN"/>
    <property type="match status" value="1"/>
</dbReference>
<dbReference type="AlphaFoldDB" id="S3IYR3"/>
<dbReference type="NCBIfam" id="NF008425">
    <property type="entry name" value="PRK11259.1"/>
    <property type="match status" value="1"/>
</dbReference>
<keyword evidence="2 4" id="KW-0274">FAD</keyword>
<evidence type="ECO:0000256" key="4">
    <source>
        <dbReference type="HAMAP-Rule" id="MF_00515"/>
    </source>
</evidence>
<dbReference type="InterPro" id="IPR045170">
    <property type="entry name" value="MTOX"/>
</dbReference>
<comment type="subunit">
    <text evidence="4">Monomer.</text>
</comment>
<dbReference type="Gene3D" id="3.30.9.10">
    <property type="entry name" value="D-Amino Acid Oxidase, subunit A, domain 2"/>
    <property type="match status" value="1"/>
</dbReference>